<dbReference type="PANTHER" id="PTHR10426">
    <property type="entry name" value="STRICTOSIDINE SYNTHASE-RELATED"/>
    <property type="match status" value="1"/>
</dbReference>
<accession>A0ABM3HHF5</accession>
<dbReference type="InterPro" id="IPR011042">
    <property type="entry name" value="6-blade_b-propeller_TolB-like"/>
</dbReference>
<feature type="signal peptide" evidence="5">
    <location>
        <begin position="1"/>
        <end position="28"/>
    </location>
</feature>
<dbReference type="PANTHER" id="PTHR10426:SF136">
    <property type="entry name" value="PROTEIN STRICTOSIDINE SYNTHASE-LIKE 9-LIKE"/>
    <property type="match status" value="1"/>
</dbReference>
<evidence type="ECO:0000313" key="8">
    <source>
        <dbReference type="RefSeq" id="XP_048136027.1"/>
    </source>
</evidence>
<keyword evidence="3" id="KW-0926">Vacuole</keyword>
<gene>
    <name evidence="8" type="primary">LOC115741193</name>
</gene>
<evidence type="ECO:0000259" key="6">
    <source>
        <dbReference type="Pfam" id="PF03088"/>
    </source>
</evidence>
<keyword evidence="4" id="KW-0325">Glycoprotein</keyword>
<dbReference type="Pfam" id="PF03088">
    <property type="entry name" value="Str_synth"/>
    <property type="match status" value="1"/>
</dbReference>
<dbReference type="Proteomes" id="UP000827889">
    <property type="component" value="Chromosome 6"/>
</dbReference>
<dbReference type="SUPFAM" id="SSF63829">
    <property type="entry name" value="Calcium-dependent phosphotriesterase"/>
    <property type="match status" value="1"/>
</dbReference>
<reference evidence="8" key="1">
    <citation type="submission" date="2025-08" db="UniProtKB">
        <authorList>
            <consortium name="RefSeq"/>
        </authorList>
    </citation>
    <scope>IDENTIFICATION</scope>
    <source>
        <tissue evidence="8">Leaf</tissue>
    </source>
</reference>
<feature type="domain" description="Strictosidine synthase conserved region" evidence="6">
    <location>
        <begin position="154"/>
        <end position="241"/>
    </location>
</feature>
<feature type="chain" id="PRO_5047318384" evidence="5">
    <location>
        <begin position="29"/>
        <end position="335"/>
    </location>
</feature>
<organism evidence="7 8">
    <name type="scientific">Rhodamnia argentea</name>
    <dbReference type="NCBI Taxonomy" id="178133"/>
    <lineage>
        <taxon>Eukaryota</taxon>
        <taxon>Viridiplantae</taxon>
        <taxon>Streptophyta</taxon>
        <taxon>Embryophyta</taxon>
        <taxon>Tracheophyta</taxon>
        <taxon>Spermatophyta</taxon>
        <taxon>Magnoliopsida</taxon>
        <taxon>eudicotyledons</taxon>
        <taxon>Gunneridae</taxon>
        <taxon>Pentapetalae</taxon>
        <taxon>rosids</taxon>
        <taxon>malvids</taxon>
        <taxon>Myrtales</taxon>
        <taxon>Myrtaceae</taxon>
        <taxon>Myrtoideae</taxon>
        <taxon>Myrteae</taxon>
        <taxon>Australasian group</taxon>
        <taxon>Rhodamnia</taxon>
    </lineage>
</organism>
<evidence type="ECO:0000313" key="7">
    <source>
        <dbReference type="Proteomes" id="UP000827889"/>
    </source>
</evidence>
<comment type="similarity">
    <text evidence="2">Belongs to the strictosidine synthase family.</text>
</comment>
<dbReference type="InterPro" id="IPR018119">
    <property type="entry name" value="Strictosidine_synth_cons-reg"/>
</dbReference>
<evidence type="ECO:0000256" key="3">
    <source>
        <dbReference type="ARBA" id="ARBA00022554"/>
    </source>
</evidence>
<dbReference type="Gene3D" id="2.120.10.30">
    <property type="entry name" value="TolB, C-terminal domain"/>
    <property type="match status" value="1"/>
</dbReference>
<keyword evidence="5" id="KW-0732">Signal</keyword>
<name>A0ABM3HHF5_9MYRT</name>
<dbReference type="RefSeq" id="XP_048136027.1">
    <property type="nucleotide sequence ID" value="XM_048280070.1"/>
</dbReference>
<protein>
    <submittedName>
        <fullName evidence="8">Protein STRICTOSIDINE SYNTHASE-LIKE 12-like</fullName>
    </submittedName>
</protein>
<sequence length="335" mass="35062">MAVVSSLRSVTMIAVAAFLLFAMPLAIALPSYTNNFSLPPGTGGPESIAFDRLGGGPYTGISDGRIVKHVPLRGFIDFAYTAQTRNKTFCDGRNATADATVGLICGRPVGIAFNSTGFLFICDAYLGLYVVGPSGGRATRLVSSAGGAAIRFCDGLDVDSNTGLVYFTDASSRYVLSNATQAILNGDRTGRLLSFNPRTGQVAVLARGLSGPGGVAVAKDSSYLLITEFVGGTVKKFFLTGPSANRIQTLLNNVPIASKIKRTVEGEFTFTETVAPFTHRALRINGDGTVLANVSLGGPYNNVSVVTGVQIFRGFTYVASLDANFIDPVSELGLA</sequence>
<keyword evidence="7" id="KW-1185">Reference proteome</keyword>
<comment type="subcellular location">
    <subcellularLocation>
        <location evidence="1">Vacuole</location>
    </subcellularLocation>
</comment>
<evidence type="ECO:0000256" key="2">
    <source>
        <dbReference type="ARBA" id="ARBA00009191"/>
    </source>
</evidence>
<dbReference type="GeneID" id="115741193"/>
<evidence type="ECO:0000256" key="5">
    <source>
        <dbReference type="SAM" id="SignalP"/>
    </source>
</evidence>
<proteinExistence type="inferred from homology"/>
<evidence type="ECO:0000256" key="4">
    <source>
        <dbReference type="ARBA" id="ARBA00023180"/>
    </source>
</evidence>
<evidence type="ECO:0000256" key="1">
    <source>
        <dbReference type="ARBA" id="ARBA00004116"/>
    </source>
</evidence>